<dbReference type="Gene3D" id="2.60.130.10">
    <property type="entry name" value="Aromatic compound dioxygenase"/>
    <property type="match status" value="1"/>
</dbReference>
<dbReference type="PANTHER" id="PTHR33711:SF9">
    <property type="entry name" value="PROTOCATECHUATE 3,4-DIOXYGENASE ALPHA CHAIN"/>
    <property type="match status" value="1"/>
</dbReference>
<dbReference type="InterPro" id="IPR015889">
    <property type="entry name" value="Intradiol_dOase_core"/>
</dbReference>
<gene>
    <name evidence="6" type="primary">pcaG</name>
    <name evidence="6" type="ORF">FJM51_15120</name>
</gene>
<dbReference type="AlphaFoldDB" id="A0A501WM17"/>
<sequence length="231" mass="25412">MPQPLNYLRETASQTAGPYVHIGLAPGAAGFDLFEKELGTDIAGPNAKGERITVEGTVIDGMGAPLKDVLIEVWQANAAGIYPHPADRRAGEVEEGFRGWGRVISNFETGLFSFETIKPGSVPGRPAAHPPRRSADEEAKDALGRGRQDQRPMAPHLNLWIVARGINIGLNTRMYFSDEEEANAKDPVLNLIEQVDRRPTLIAKRGERDGKVVYRFDIRLQGENETVFLDV</sequence>
<accession>A0A501WM17</accession>
<feature type="region of interest" description="Disordered" evidence="4">
    <location>
        <begin position="118"/>
        <end position="150"/>
    </location>
</feature>
<comment type="similarity">
    <text evidence="1">Belongs to the intradiol ring-cleavage dioxygenase family.</text>
</comment>
<feature type="compositionally biased region" description="Basic and acidic residues" evidence="4">
    <location>
        <begin position="133"/>
        <end position="150"/>
    </location>
</feature>
<dbReference type="InterPro" id="IPR012786">
    <property type="entry name" value="Protocat_dOase_a"/>
</dbReference>
<evidence type="ECO:0000259" key="5">
    <source>
        <dbReference type="PROSITE" id="PS00083"/>
    </source>
</evidence>
<name>A0A501WM17_9RHOB</name>
<dbReference type="OrthoDB" id="9805815at2"/>
<dbReference type="InterPro" id="IPR000627">
    <property type="entry name" value="Intradiol_dOase_C"/>
</dbReference>
<keyword evidence="2 6" id="KW-0223">Dioxygenase</keyword>
<protein>
    <submittedName>
        <fullName evidence="6">Protocatechuate 3,4-dioxygenase subunit alpha</fullName>
        <ecNumber evidence="6">1.13.11.3</ecNumber>
    </submittedName>
</protein>
<evidence type="ECO:0000256" key="4">
    <source>
        <dbReference type="SAM" id="MobiDB-lite"/>
    </source>
</evidence>
<dbReference type="PROSITE" id="PS00083">
    <property type="entry name" value="INTRADIOL_DIOXYGENAS"/>
    <property type="match status" value="1"/>
</dbReference>
<dbReference type="Proteomes" id="UP000319255">
    <property type="component" value="Unassembled WGS sequence"/>
</dbReference>
<feature type="domain" description="Intradiol ring-cleavage dioxygenases" evidence="5">
    <location>
        <begin position="54"/>
        <end position="82"/>
    </location>
</feature>
<dbReference type="SUPFAM" id="SSF49482">
    <property type="entry name" value="Aromatic compound dioxygenase"/>
    <property type="match status" value="1"/>
</dbReference>
<dbReference type="InterPro" id="IPR050770">
    <property type="entry name" value="Intradiol_RC_Dioxygenase"/>
</dbReference>
<dbReference type="GO" id="GO:0008199">
    <property type="term" value="F:ferric iron binding"/>
    <property type="evidence" value="ECO:0007669"/>
    <property type="project" value="InterPro"/>
</dbReference>
<proteinExistence type="inferred from homology"/>
<dbReference type="CDD" id="cd03463">
    <property type="entry name" value="3_4-PCD_alpha"/>
    <property type="match status" value="1"/>
</dbReference>
<dbReference type="RefSeq" id="WP_140454979.1">
    <property type="nucleotide sequence ID" value="NZ_VFRP01000016.1"/>
</dbReference>
<evidence type="ECO:0000313" key="7">
    <source>
        <dbReference type="Proteomes" id="UP000319255"/>
    </source>
</evidence>
<evidence type="ECO:0000256" key="2">
    <source>
        <dbReference type="ARBA" id="ARBA00022964"/>
    </source>
</evidence>
<evidence type="ECO:0000256" key="3">
    <source>
        <dbReference type="ARBA" id="ARBA00023002"/>
    </source>
</evidence>
<keyword evidence="7" id="KW-1185">Reference proteome</keyword>
<dbReference type="PANTHER" id="PTHR33711">
    <property type="entry name" value="DIOXYGENASE, PUTATIVE (AFU_ORTHOLOGUE AFUA_2G02910)-RELATED"/>
    <property type="match status" value="1"/>
</dbReference>
<dbReference type="EMBL" id="VFRP01000016">
    <property type="protein sequence ID" value="TPE49214.1"/>
    <property type="molecule type" value="Genomic_DNA"/>
</dbReference>
<comment type="caution">
    <text evidence="6">The sequence shown here is derived from an EMBL/GenBank/DDBJ whole genome shotgun (WGS) entry which is preliminary data.</text>
</comment>
<evidence type="ECO:0000256" key="1">
    <source>
        <dbReference type="ARBA" id="ARBA00007825"/>
    </source>
</evidence>
<reference evidence="6 7" key="1">
    <citation type="submission" date="2019-06" db="EMBL/GenBank/DDBJ databases">
        <title>A novel bacterium of genus Amaricoccus, isolated from marine sediment.</title>
        <authorList>
            <person name="Huang H."/>
            <person name="Mo K."/>
            <person name="Hu Y."/>
        </authorList>
    </citation>
    <scope>NUCLEOTIDE SEQUENCE [LARGE SCALE GENOMIC DNA]</scope>
    <source>
        <strain evidence="6 7">HB172011</strain>
    </source>
</reference>
<keyword evidence="3 6" id="KW-0560">Oxidoreductase</keyword>
<evidence type="ECO:0000313" key="6">
    <source>
        <dbReference type="EMBL" id="TPE49214.1"/>
    </source>
</evidence>
<dbReference type="GO" id="GO:0018578">
    <property type="term" value="F:protocatechuate 3,4-dioxygenase activity"/>
    <property type="evidence" value="ECO:0007669"/>
    <property type="project" value="UniProtKB-EC"/>
</dbReference>
<dbReference type="Pfam" id="PF00775">
    <property type="entry name" value="Dioxygenase_C"/>
    <property type="match status" value="1"/>
</dbReference>
<dbReference type="EC" id="1.13.11.3" evidence="6"/>
<dbReference type="NCBIfam" id="TIGR02423">
    <property type="entry name" value="protocat_alph"/>
    <property type="match status" value="1"/>
</dbReference>
<organism evidence="6 7">
    <name type="scientific">Amaricoccus solimangrovi</name>
    <dbReference type="NCBI Taxonomy" id="2589815"/>
    <lineage>
        <taxon>Bacteria</taxon>
        <taxon>Pseudomonadati</taxon>
        <taxon>Pseudomonadota</taxon>
        <taxon>Alphaproteobacteria</taxon>
        <taxon>Rhodobacterales</taxon>
        <taxon>Paracoccaceae</taxon>
        <taxon>Amaricoccus</taxon>
    </lineage>
</organism>